<feature type="chain" id="PRO_5036926464" description="Blue (type 1) copper domain-containing protein" evidence="5">
    <location>
        <begin position="29"/>
        <end position="528"/>
    </location>
</feature>
<dbReference type="Proteomes" id="UP000612456">
    <property type="component" value="Unassembled WGS sequence"/>
</dbReference>
<dbReference type="InterPro" id="IPR005297">
    <property type="entry name" value="Lipoprotein_repeat"/>
</dbReference>
<feature type="signal peptide" evidence="5">
    <location>
        <begin position="1"/>
        <end position="28"/>
    </location>
</feature>
<dbReference type="Pfam" id="PF00127">
    <property type="entry name" value="Copper-bind"/>
    <property type="match status" value="1"/>
</dbReference>
<dbReference type="PANTHER" id="PTHR39335">
    <property type="entry name" value="BLL4220 PROTEIN"/>
    <property type="match status" value="1"/>
</dbReference>
<dbReference type="InterPro" id="IPR008972">
    <property type="entry name" value="Cupredoxin"/>
</dbReference>
<dbReference type="PANTHER" id="PTHR39335:SF1">
    <property type="entry name" value="BLL4220 PROTEIN"/>
    <property type="match status" value="1"/>
</dbReference>
<keyword evidence="1" id="KW-0813">Transport</keyword>
<reference evidence="7" key="1">
    <citation type="journal article" date="2014" name="Int. J. Syst. Evol. Microbiol.">
        <title>Complete genome sequence of Corynebacterium casei LMG S-19264T (=DSM 44701T), isolated from a smear-ripened cheese.</title>
        <authorList>
            <consortium name="US DOE Joint Genome Institute (JGI-PGF)"/>
            <person name="Walter F."/>
            <person name="Albersmeier A."/>
            <person name="Kalinowski J."/>
            <person name="Ruckert C."/>
        </authorList>
    </citation>
    <scope>NUCLEOTIDE SEQUENCE</scope>
    <source>
        <strain evidence="7">CGMCC 1.15178</strain>
    </source>
</reference>
<evidence type="ECO:0000256" key="4">
    <source>
        <dbReference type="ARBA" id="ARBA00023008"/>
    </source>
</evidence>
<keyword evidence="2" id="KW-0479">Metal-binding</keyword>
<dbReference type="InterPro" id="IPR000923">
    <property type="entry name" value="BlueCu_1"/>
</dbReference>
<evidence type="ECO:0000313" key="7">
    <source>
        <dbReference type="EMBL" id="GGD93409.1"/>
    </source>
</evidence>
<dbReference type="SUPFAM" id="SSF49503">
    <property type="entry name" value="Cupredoxins"/>
    <property type="match status" value="1"/>
</dbReference>
<keyword evidence="5" id="KW-0732">Signal</keyword>
<dbReference type="PROSITE" id="PS00196">
    <property type="entry name" value="COPPER_BLUE"/>
    <property type="match status" value="1"/>
</dbReference>
<sequence length="528" mass="56678">MTKVRFGSLWLVLSLFAILLLPAIGASAETGSGGVTSDADTASRLGLLLGDGDGVSASYLDKTSTRLQAAIISLRLQGQLDKALSYTGTDSFNDAKLVGKANQSVLAYLKNHPELGWSGTGKGQFDPSAPISSQQLYKVLLEVMGYPSGTAYTYADTEIFAETKGLGQIAGTASLTNAHIASALVEALSAATAHGHSLFEMLQADGMLPDSAVLPQGERISLHQNDKLGTYFTDQAGHTLYFFTKDAENPDACQGDCLKAWPIYYADQLQIPAMLNAGDFSTLTRGDGTRQTAYKGWPLYYFAKDEVAGDVLGEAVGGVWFTAKSDYSVMLGTASELGNYLTDDQGRTLYYFDKDTPQKSACEGNCLTNWPAYKASGKSAPTGVASADLGMITRADGSKQSTYKGYPLYYFIQDQAHGDIKGQDVNKLWFVIDPAKFTGTTAPQAKTYHVYIKEFSFGTGPLTVEAGSSIVFTNFDDMKHNAVAVDGSFATPLLAKGDTFTITLNNAGTYDYFCEPHKKFMTGQIIVK</sequence>
<name>A0A916ZFJ8_9BACL</name>
<keyword evidence="3" id="KW-0249">Electron transport</keyword>
<evidence type="ECO:0000256" key="5">
    <source>
        <dbReference type="SAM" id="SignalP"/>
    </source>
</evidence>
<feature type="domain" description="Blue (type 1) copper" evidence="6">
    <location>
        <begin position="452"/>
        <end position="528"/>
    </location>
</feature>
<evidence type="ECO:0000259" key="6">
    <source>
        <dbReference type="Pfam" id="PF00127"/>
    </source>
</evidence>
<dbReference type="GO" id="GO:0005507">
    <property type="term" value="F:copper ion binding"/>
    <property type="evidence" value="ECO:0007669"/>
    <property type="project" value="InterPro"/>
</dbReference>
<proteinExistence type="predicted"/>
<keyword evidence="8" id="KW-1185">Reference proteome</keyword>
<dbReference type="RefSeq" id="WP_188997908.1">
    <property type="nucleotide sequence ID" value="NZ_BMHP01000006.1"/>
</dbReference>
<evidence type="ECO:0000313" key="8">
    <source>
        <dbReference type="Proteomes" id="UP000612456"/>
    </source>
</evidence>
<dbReference type="GO" id="GO:0043448">
    <property type="term" value="P:alkane catabolic process"/>
    <property type="evidence" value="ECO:0007669"/>
    <property type="project" value="TreeGrafter"/>
</dbReference>
<dbReference type="Gene3D" id="2.60.40.420">
    <property type="entry name" value="Cupredoxins - blue copper proteins"/>
    <property type="match status" value="1"/>
</dbReference>
<dbReference type="AlphaFoldDB" id="A0A916ZFJ8"/>
<dbReference type="InterPro" id="IPR036313">
    <property type="entry name" value="PepX_N_dom_sf"/>
</dbReference>
<gene>
    <name evidence="7" type="ORF">GCM10010911_60030</name>
</gene>
<accession>A0A916ZFJ8</accession>
<organism evidence="7 8">
    <name type="scientific">Paenibacillus nasutitermitis</name>
    <dbReference type="NCBI Taxonomy" id="1652958"/>
    <lineage>
        <taxon>Bacteria</taxon>
        <taxon>Bacillati</taxon>
        <taxon>Bacillota</taxon>
        <taxon>Bacilli</taxon>
        <taxon>Bacillales</taxon>
        <taxon>Paenibacillaceae</taxon>
        <taxon>Paenibacillus</taxon>
    </lineage>
</organism>
<evidence type="ECO:0000256" key="2">
    <source>
        <dbReference type="ARBA" id="ARBA00022723"/>
    </source>
</evidence>
<evidence type="ECO:0000256" key="3">
    <source>
        <dbReference type="ARBA" id="ARBA00022982"/>
    </source>
</evidence>
<evidence type="ECO:0000256" key="1">
    <source>
        <dbReference type="ARBA" id="ARBA00022448"/>
    </source>
</evidence>
<keyword evidence="4" id="KW-0186">Copper</keyword>
<dbReference type="InterPro" id="IPR028871">
    <property type="entry name" value="BlueCu_1_BS"/>
</dbReference>
<dbReference type="CDD" id="cd13921">
    <property type="entry name" value="Amicyanin"/>
    <property type="match status" value="1"/>
</dbReference>
<comment type="caution">
    <text evidence="7">The sequence shown here is derived from an EMBL/GenBank/DDBJ whole genome shotgun (WGS) entry which is preliminary data.</text>
</comment>
<dbReference type="InterPro" id="IPR035668">
    <property type="entry name" value="Amicyanin"/>
</dbReference>
<dbReference type="SUPFAM" id="SSF81761">
    <property type="entry name" value="X-Prolyl dipeptidyl aminopeptidase PepX, N-terminal domain"/>
    <property type="match status" value="1"/>
</dbReference>
<dbReference type="GO" id="GO:0009055">
    <property type="term" value="F:electron transfer activity"/>
    <property type="evidence" value="ECO:0007669"/>
    <property type="project" value="InterPro"/>
</dbReference>
<dbReference type="EMBL" id="BMHP01000006">
    <property type="protein sequence ID" value="GGD93409.1"/>
    <property type="molecule type" value="Genomic_DNA"/>
</dbReference>
<reference evidence="7" key="2">
    <citation type="submission" date="2020-09" db="EMBL/GenBank/DDBJ databases">
        <authorList>
            <person name="Sun Q."/>
            <person name="Zhou Y."/>
        </authorList>
    </citation>
    <scope>NUCLEOTIDE SEQUENCE</scope>
    <source>
        <strain evidence="7">CGMCC 1.15178</strain>
    </source>
</reference>
<protein>
    <recommendedName>
        <fullName evidence="6">Blue (type 1) copper domain-containing protein</fullName>
    </recommendedName>
</protein>
<dbReference type="Pfam" id="PF03640">
    <property type="entry name" value="Lipoprotein_15"/>
    <property type="match status" value="4"/>
</dbReference>